<dbReference type="Proteomes" id="UP000265520">
    <property type="component" value="Unassembled WGS sequence"/>
</dbReference>
<proteinExistence type="predicted"/>
<dbReference type="PANTHER" id="PTHR42648:SF21">
    <property type="entry name" value="CYSTEINE-RICH RLK (RECEPTOR-LIKE PROTEIN KINASE) 8"/>
    <property type="match status" value="1"/>
</dbReference>
<dbReference type="EMBL" id="LXQA010130154">
    <property type="protein sequence ID" value="MCI22367.1"/>
    <property type="molecule type" value="Genomic_DNA"/>
</dbReference>
<dbReference type="InterPro" id="IPR039537">
    <property type="entry name" value="Retrotran_Ty1/copia-like"/>
</dbReference>
<reference evidence="2 3" key="1">
    <citation type="journal article" date="2018" name="Front. Plant Sci.">
        <title>Red Clover (Trifolium pratense) and Zigzag Clover (T. medium) - A Picture of Genomic Similarities and Differences.</title>
        <authorList>
            <person name="Dluhosova J."/>
            <person name="Istvanek J."/>
            <person name="Nedelnik J."/>
            <person name="Repkova J."/>
        </authorList>
    </citation>
    <scope>NUCLEOTIDE SEQUENCE [LARGE SCALE GENOMIC DNA]</scope>
    <source>
        <strain evidence="3">cv. 10/8</strain>
        <tissue evidence="2">Leaf</tissue>
    </source>
</reference>
<dbReference type="InterPro" id="IPR025724">
    <property type="entry name" value="GAG-pre-integrase_dom"/>
</dbReference>
<sequence length="111" mass="12696">MRSKDNCYLWVPQEETNLSTCLITKEDEVRLWHQKLGHLNLRSMKKAISEEAIRGLPKLKIEEGSICGECQIGKQTKMPHQKLQHLTTSRALELLHMDLMGPMQVESLGGK</sequence>
<organism evidence="2 3">
    <name type="scientific">Trifolium medium</name>
    <dbReference type="NCBI Taxonomy" id="97028"/>
    <lineage>
        <taxon>Eukaryota</taxon>
        <taxon>Viridiplantae</taxon>
        <taxon>Streptophyta</taxon>
        <taxon>Embryophyta</taxon>
        <taxon>Tracheophyta</taxon>
        <taxon>Spermatophyta</taxon>
        <taxon>Magnoliopsida</taxon>
        <taxon>eudicotyledons</taxon>
        <taxon>Gunneridae</taxon>
        <taxon>Pentapetalae</taxon>
        <taxon>rosids</taxon>
        <taxon>fabids</taxon>
        <taxon>Fabales</taxon>
        <taxon>Fabaceae</taxon>
        <taxon>Papilionoideae</taxon>
        <taxon>50 kb inversion clade</taxon>
        <taxon>NPAAA clade</taxon>
        <taxon>Hologalegina</taxon>
        <taxon>IRL clade</taxon>
        <taxon>Trifolieae</taxon>
        <taxon>Trifolium</taxon>
    </lineage>
</organism>
<protein>
    <submittedName>
        <fullName evidence="2">Gag-pol polyprotein</fullName>
    </submittedName>
</protein>
<dbReference type="AlphaFoldDB" id="A0A392QEU0"/>
<comment type="caution">
    <text evidence="2">The sequence shown here is derived from an EMBL/GenBank/DDBJ whole genome shotgun (WGS) entry which is preliminary data.</text>
</comment>
<dbReference type="Pfam" id="PF13976">
    <property type="entry name" value="gag_pre-integrs"/>
    <property type="match status" value="1"/>
</dbReference>
<evidence type="ECO:0000313" key="2">
    <source>
        <dbReference type="EMBL" id="MCI22367.1"/>
    </source>
</evidence>
<evidence type="ECO:0000313" key="3">
    <source>
        <dbReference type="Proteomes" id="UP000265520"/>
    </source>
</evidence>
<name>A0A392QEU0_9FABA</name>
<accession>A0A392QEU0</accession>
<feature type="non-terminal residue" evidence="2">
    <location>
        <position position="111"/>
    </location>
</feature>
<feature type="domain" description="GAG-pre-integrase" evidence="1">
    <location>
        <begin position="7"/>
        <end position="75"/>
    </location>
</feature>
<dbReference type="PANTHER" id="PTHR42648">
    <property type="entry name" value="TRANSPOSASE, PUTATIVE-RELATED"/>
    <property type="match status" value="1"/>
</dbReference>
<evidence type="ECO:0000259" key="1">
    <source>
        <dbReference type="Pfam" id="PF13976"/>
    </source>
</evidence>
<keyword evidence="3" id="KW-1185">Reference proteome</keyword>